<keyword evidence="1" id="KW-0812">Transmembrane</keyword>
<reference evidence="2 3" key="1">
    <citation type="journal article" date="2018" name="Nat. Genet.">
        <title>The Rosa genome provides new insights in the design of modern roses.</title>
        <authorList>
            <person name="Bendahmane M."/>
        </authorList>
    </citation>
    <scope>NUCLEOTIDE SEQUENCE [LARGE SCALE GENOMIC DNA]</scope>
    <source>
        <strain evidence="3">cv. Old Blush</strain>
    </source>
</reference>
<dbReference type="Gramene" id="PRQ35236">
    <property type="protein sequence ID" value="PRQ35236"/>
    <property type="gene ID" value="RchiOBHm_Chr5g0077801"/>
</dbReference>
<dbReference type="Proteomes" id="UP000238479">
    <property type="component" value="Chromosome 5"/>
</dbReference>
<name>A0A2P6QM54_ROSCH</name>
<proteinExistence type="predicted"/>
<dbReference type="AlphaFoldDB" id="A0A2P6QM54"/>
<sequence>MSCTEHLNDHTSSLVKDTLDKHTDKSLHHLLVHSLNSWSKLALSLLPSLSALNIFLLVIFSAQPFA</sequence>
<keyword evidence="1" id="KW-1133">Transmembrane helix</keyword>
<evidence type="ECO:0000313" key="3">
    <source>
        <dbReference type="Proteomes" id="UP000238479"/>
    </source>
</evidence>
<keyword evidence="3" id="KW-1185">Reference proteome</keyword>
<feature type="transmembrane region" description="Helical" evidence="1">
    <location>
        <begin position="41"/>
        <end position="62"/>
    </location>
</feature>
<evidence type="ECO:0000256" key="1">
    <source>
        <dbReference type="SAM" id="Phobius"/>
    </source>
</evidence>
<comment type="caution">
    <text evidence="2">The sequence shown here is derived from an EMBL/GenBank/DDBJ whole genome shotgun (WGS) entry which is preliminary data.</text>
</comment>
<protein>
    <submittedName>
        <fullName evidence="2">Uncharacterized protein</fullName>
    </submittedName>
</protein>
<gene>
    <name evidence="2" type="ORF">RchiOBHm_Chr5g0077801</name>
</gene>
<evidence type="ECO:0000313" key="2">
    <source>
        <dbReference type="EMBL" id="PRQ35236.1"/>
    </source>
</evidence>
<organism evidence="2 3">
    <name type="scientific">Rosa chinensis</name>
    <name type="common">China rose</name>
    <dbReference type="NCBI Taxonomy" id="74649"/>
    <lineage>
        <taxon>Eukaryota</taxon>
        <taxon>Viridiplantae</taxon>
        <taxon>Streptophyta</taxon>
        <taxon>Embryophyta</taxon>
        <taxon>Tracheophyta</taxon>
        <taxon>Spermatophyta</taxon>
        <taxon>Magnoliopsida</taxon>
        <taxon>eudicotyledons</taxon>
        <taxon>Gunneridae</taxon>
        <taxon>Pentapetalae</taxon>
        <taxon>rosids</taxon>
        <taxon>fabids</taxon>
        <taxon>Rosales</taxon>
        <taxon>Rosaceae</taxon>
        <taxon>Rosoideae</taxon>
        <taxon>Rosoideae incertae sedis</taxon>
        <taxon>Rosa</taxon>
    </lineage>
</organism>
<accession>A0A2P6QM54</accession>
<keyword evidence="1" id="KW-0472">Membrane</keyword>
<dbReference type="EMBL" id="PDCK01000043">
    <property type="protein sequence ID" value="PRQ35236.1"/>
    <property type="molecule type" value="Genomic_DNA"/>
</dbReference>